<evidence type="ECO:0000313" key="14">
    <source>
        <dbReference type="Proteomes" id="UP000271426"/>
    </source>
</evidence>
<keyword evidence="5 10" id="KW-0808">Transferase</keyword>
<feature type="transmembrane region" description="Helical" evidence="10">
    <location>
        <begin position="150"/>
        <end position="169"/>
    </location>
</feature>
<evidence type="ECO:0000313" key="13">
    <source>
        <dbReference type="EMBL" id="AZA09661.1"/>
    </source>
</evidence>
<comment type="function">
    <text evidence="10">Protein O-mannosyltransferase that catalyzes the transfer of a single mannose residue from a polyprenol phospho-mannosyl lipidic donor to the hydroxyl group of selected serine and threonine residues in acceptor proteins.</text>
</comment>
<dbReference type="EMBL" id="CP033898">
    <property type="protein sequence ID" value="AZA09661.1"/>
    <property type="molecule type" value="Genomic_DNA"/>
</dbReference>
<dbReference type="Proteomes" id="UP000271426">
    <property type="component" value="Chromosome"/>
</dbReference>
<dbReference type="PANTHER" id="PTHR10050">
    <property type="entry name" value="DOLICHYL-PHOSPHATE-MANNOSE--PROTEIN MANNOSYLTRANSFERASE"/>
    <property type="match status" value="1"/>
</dbReference>
<evidence type="ECO:0000256" key="1">
    <source>
        <dbReference type="ARBA" id="ARBA00004127"/>
    </source>
</evidence>
<sequence>MLATSPYRWTRGDTVSTAIIAVLALITRFIKLGAITDHGTPIFDEKHYVPQAYDIYESTQNLLIGGIELNPGFGLVVHPPLAKQVTAIGEAIFGYTPLGWRVMNALIGVAVVLLIMALCRRLTHSTFAATVAGLLAVFDGVLLVTSRFGMLDIVQVACIVAAAYFLVLDHQQQNRAFAHAWSTHRPMSQYGYRIGFRWWRFACGISLGLAVSVKWSGLYYMAFFGVLAVGLDAFRRHRVGAKRPILGALGLDAFPAFASLVIVPVALYLASWRAWFSSETSVYRHALSDGTIAEESPLHWLPEAIAGFVHYHVSVLQFHSTLTNSEGHHHPWESKPLDWLVAARPLLYFSSTDQRCAGTTCQQMLFLFGTPAIWWMTIPIVIWACYSVLIRKRYSYGIPLVAFLAGFLPWLLNYDRQMYFFYATALVPFSICMLAICCDELAQPHQGWLGRAKRYRFAPSWWNRLSNGRRIVLCYLALVVAMFFYFLPILYGFIIPSSWFDQLIWIPSWY</sequence>
<keyword evidence="10" id="KW-1003">Cell membrane</keyword>
<evidence type="ECO:0000256" key="5">
    <source>
        <dbReference type="ARBA" id="ARBA00022679"/>
    </source>
</evidence>
<dbReference type="InterPro" id="IPR027005">
    <property type="entry name" value="PMT-like"/>
</dbReference>
<evidence type="ECO:0000256" key="4">
    <source>
        <dbReference type="ARBA" id="ARBA00022676"/>
    </source>
</evidence>
<feature type="transmembrane region" description="Helical" evidence="10">
    <location>
        <begin position="126"/>
        <end position="144"/>
    </location>
</feature>
<evidence type="ECO:0000259" key="11">
    <source>
        <dbReference type="Pfam" id="PF02366"/>
    </source>
</evidence>
<dbReference type="KEGG" id="cpso:CPPEL_07765"/>
<feature type="transmembrane region" description="Helical" evidence="10">
    <location>
        <begin position="98"/>
        <end position="119"/>
    </location>
</feature>
<feature type="transmembrane region" description="Helical" evidence="10">
    <location>
        <begin position="12"/>
        <end position="30"/>
    </location>
</feature>
<feature type="transmembrane region" description="Helical" evidence="10">
    <location>
        <begin position="246"/>
        <end position="270"/>
    </location>
</feature>
<feature type="transmembrane region" description="Helical" evidence="10">
    <location>
        <begin position="372"/>
        <end position="389"/>
    </location>
</feature>
<evidence type="ECO:0000256" key="10">
    <source>
        <dbReference type="RuleBase" id="RU367007"/>
    </source>
</evidence>
<dbReference type="AlphaFoldDB" id="A0A3G6IV53"/>
<organism evidence="13 14">
    <name type="scientific">Corynebacterium pseudopelargi</name>
    <dbReference type="NCBI Taxonomy" id="2080757"/>
    <lineage>
        <taxon>Bacteria</taxon>
        <taxon>Bacillati</taxon>
        <taxon>Actinomycetota</taxon>
        <taxon>Actinomycetes</taxon>
        <taxon>Mycobacteriales</taxon>
        <taxon>Corynebacteriaceae</taxon>
        <taxon>Corynebacterium</taxon>
    </lineage>
</organism>
<dbReference type="Pfam" id="PF16192">
    <property type="entry name" value="PMT_4TMC"/>
    <property type="match status" value="1"/>
</dbReference>
<dbReference type="Pfam" id="PF02366">
    <property type="entry name" value="PMT"/>
    <property type="match status" value="1"/>
</dbReference>
<feature type="domain" description="ArnT-like N-terminal" evidence="11">
    <location>
        <begin position="99"/>
        <end position="270"/>
    </location>
</feature>
<keyword evidence="8 10" id="KW-0472">Membrane</keyword>
<comment type="subcellular location">
    <subcellularLocation>
        <location evidence="10">Cell membrane</location>
    </subcellularLocation>
    <subcellularLocation>
        <location evidence="1">Endomembrane system</location>
        <topology evidence="1">Multi-pass membrane protein</topology>
    </subcellularLocation>
</comment>
<evidence type="ECO:0000259" key="12">
    <source>
        <dbReference type="Pfam" id="PF16192"/>
    </source>
</evidence>
<dbReference type="InterPro" id="IPR032421">
    <property type="entry name" value="PMT_4TMC"/>
</dbReference>
<name>A0A3G6IV53_9CORY</name>
<comment type="similarity">
    <text evidence="3 10">Belongs to the glycosyltransferase 39 family.</text>
</comment>
<evidence type="ECO:0000256" key="6">
    <source>
        <dbReference type="ARBA" id="ARBA00022692"/>
    </source>
</evidence>
<dbReference type="UniPathway" id="UPA00378"/>
<evidence type="ECO:0000256" key="2">
    <source>
        <dbReference type="ARBA" id="ARBA00004922"/>
    </source>
</evidence>
<dbReference type="GO" id="GO:0005886">
    <property type="term" value="C:plasma membrane"/>
    <property type="evidence" value="ECO:0007669"/>
    <property type="project" value="UniProtKB-SubCell"/>
</dbReference>
<comment type="pathway">
    <text evidence="2 10">Protein modification; protein glycosylation.</text>
</comment>
<dbReference type="GO" id="GO:0004169">
    <property type="term" value="F:dolichyl-phosphate-mannose-protein mannosyltransferase activity"/>
    <property type="evidence" value="ECO:0007669"/>
    <property type="project" value="UniProtKB-UniRule"/>
</dbReference>
<keyword evidence="4 10" id="KW-0328">Glycosyltransferase</keyword>
<evidence type="ECO:0000256" key="8">
    <source>
        <dbReference type="ARBA" id="ARBA00023136"/>
    </source>
</evidence>
<evidence type="ECO:0000256" key="9">
    <source>
        <dbReference type="ARBA" id="ARBA00093617"/>
    </source>
</evidence>
<accession>A0A3G6IV53</accession>
<keyword evidence="6 10" id="KW-0812">Transmembrane</keyword>
<feature type="domain" description="Protein O-mannosyl-transferase C-terminal four TM" evidence="12">
    <location>
        <begin position="306"/>
        <end position="509"/>
    </location>
</feature>
<dbReference type="EC" id="2.4.1.-" evidence="10"/>
<evidence type="ECO:0000256" key="7">
    <source>
        <dbReference type="ARBA" id="ARBA00022989"/>
    </source>
</evidence>
<proteinExistence type="inferred from homology"/>
<evidence type="ECO:0000256" key="3">
    <source>
        <dbReference type="ARBA" id="ARBA00007222"/>
    </source>
</evidence>
<keyword evidence="7 10" id="KW-1133">Transmembrane helix</keyword>
<gene>
    <name evidence="13" type="primary">pmt</name>
    <name evidence="13" type="ORF">CPPEL_07765</name>
</gene>
<feature type="transmembrane region" description="Helical" evidence="10">
    <location>
        <begin position="472"/>
        <end position="495"/>
    </location>
</feature>
<protein>
    <recommendedName>
        <fullName evidence="9 10">Polyprenol-phosphate-mannose--protein mannosyltransferase</fullName>
        <ecNumber evidence="10">2.4.1.-</ecNumber>
    </recommendedName>
</protein>
<dbReference type="InterPro" id="IPR003342">
    <property type="entry name" value="ArnT-like_N"/>
</dbReference>
<reference evidence="13 14" key="1">
    <citation type="submission" date="2018-11" db="EMBL/GenBank/DDBJ databases">
        <authorList>
            <person name="Kleinhagauer T."/>
            <person name="Glaeser S.P."/>
            <person name="Spergser J."/>
            <person name="Ruckert C."/>
            <person name="Kaempfer P."/>
            <person name="Busse H.-J."/>
        </authorList>
    </citation>
    <scope>NUCLEOTIDE SEQUENCE [LARGE SCALE GENOMIC DNA]</scope>
    <source>
        <strain evidence="13 14">812CH</strain>
    </source>
</reference>
<dbReference type="PANTHER" id="PTHR10050:SF46">
    <property type="entry name" value="PROTEIN O-MANNOSYL-TRANSFERASE 2"/>
    <property type="match status" value="1"/>
</dbReference>
<feature type="transmembrane region" description="Helical" evidence="10">
    <location>
        <begin position="396"/>
        <end position="412"/>
    </location>
</feature>
<dbReference type="GO" id="GO:0012505">
    <property type="term" value="C:endomembrane system"/>
    <property type="evidence" value="ECO:0007669"/>
    <property type="project" value="UniProtKB-SubCell"/>
</dbReference>
<keyword evidence="14" id="KW-1185">Reference proteome</keyword>